<feature type="transmembrane region" description="Helical" evidence="7">
    <location>
        <begin position="174"/>
        <end position="194"/>
    </location>
</feature>
<evidence type="ECO:0000256" key="1">
    <source>
        <dbReference type="ARBA" id="ARBA00004141"/>
    </source>
</evidence>
<dbReference type="PRINTS" id="PR01035">
    <property type="entry name" value="TCRTETA"/>
</dbReference>
<dbReference type="PANTHER" id="PTHR23504">
    <property type="entry name" value="MAJOR FACILITATOR SUPERFAMILY DOMAIN-CONTAINING PROTEIN 10"/>
    <property type="match status" value="1"/>
</dbReference>
<feature type="transmembrane region" description="Helical" evidence="7">
    <location>
        <begin position="411"/>
        <end position="437"/>
    </location>
</feature>
<feature type="domain" description="Major facilitator superfamily (MFS) profile" evidence="8">
    <location>
        <begin position="76"/>
        <end position="509"/>
    </location>
</feature>
<feature type="region of interest" description="Disordered" evidence="6">
    <location>
        <begin position="1"/>
        <end position="68"/>
    </location>
</feature>
<dbReference type="InterPro" id="IPR001958">
    <property type="entry name" value="Tet-R_TetA/multi-R_MdtG-like"/>
</dbReference>
<proteinExistence type="predicted"/>
<keyword evidence="5 7" id="KW-0472">Membrane</keyword>
<feature type="region of interest" description="Disordered" evidence="6">
    <location>
        <begin position="509"/>
        <end position="529"/>
    </location>
</feature>
<dbReference type="InterPro" id="IPR036259">
    <property type="entry name" value="MFS_trans_sf"/>
</dbReference>
<feature type="compositionally biased region" description="Basic and acidic residues" evidence="6">
    <location>
        <begin position="509"/>
        <end position="522"/>
    </location>
</feature>
<feature type="transmembrane region" description="Helical" evidence="7">
    <location>
        <begin position="485"/>
        <end position="505"/>
    </location>
</feature>
<evidence type="ECO:0000256" key="4">
    <source>
        <dbReference type="ARBA" id="ARBA00022989"/>
    </source>
</evidence>
<organism evidence="9 10">
    <name type="scientific">Xylaria flabelliformis</name>
    <dbReference type="NCBI Taxonomy" id="2512241"/>
    <lineage>
        <taxon>Eukaryota</taxon>
        <taxon>Fungi</taxon>
        <taxon>Dikarya</taxon>
        <taxon>Ascomycota</taxon>
        <taxon>Pezizomycotina</taxon>
        <taxon>Sordariomycetes</taxon>
        <taxon>Xylariomycetidae</taxon>
        <taxon>Xylariales</taxon>
        <taxon>Xylariaceae</taxon>
        <taxon>Xylaria</taxon>
    </lineage>
</organism>
<feature type="transmembrane region" description="Helical" evidence="7">
    <location>
        <begin position="449"/>
        <end position="473"/>
    </location>
</feature>
<dbReference type="CDD" id="cd17330">
    <property type="entry name" value="MFS_SLC46_TetA_like"/>
    <property type="match status" value="1"/>
</dbReference>
<feature type="transmembrane region" description="Helical" evidence="7">
    <location>
        <begin position="149"/>
        <end position="168"/>
    </location>
</feature>
<protein>
    <recommendedName>
        <fullName evidence="8">Major facilitator superfamily (MFS) profile domain-containing protein</fullName>
    </recommendedName>
</protein>
<dbReference type="Proteomes" id="UP000319160">
    <property type="component" value="Unassembled WGS sequence"/>
</dbReference>
<keyword evidence="3 7" id="KW-0812">Transmembrane</keyword>
<evidence type="ECO:0000256" key="2">
    <source>
        <dbReference type="ARBA" id="ARBA00022448"/>
    </source>
</evidence>
<evidence type="ECO:0000259" key="8">
    <source>
        <dbReference type="PROSITE" id="PS50850"/>
    </source>
</evidence>
<sequence>MATHHHHRNQHDDERDDDITTETTPLLAASSSPVVPAGDPEDAKALIASTSSTSASSSSNPAPTSAPEQASFPKVQVLLLCYARLIEPIAFFSIFPYINEMVLRNGHGSIAESDMGFYSGLIESLFSLTQMLVMVPWGRAADRLGRKPVLVFSLLGVAVASSLFGMARTIWQMILFRCAAGVFAGSIVTVRAMISENAGRENQALAFSWFAVAGNLGIFIGPLLGGALADPARLYPRVFRGVWFFEEFPYALSSLVIGVIGLTAVITSALFVKETLPKEKPQPDGEVGAQVPRHRASTWDLLTAPGVGIVLYNYGHAMLLAFAYTAVVPVFWATAVDLGGLGFSPLQISLFMGLTGLSQAVWLLLVFPPLQRRLGTNGVMRLCGGAYPFFLGLMPLLTFTLRIHTSAGNTAFWILAPLLLSLGPGVSMAFTGVQLALNDVSPSHETLGMLNALALTLVSGLRSFSPALFASLFAVGVRNQYLSGYFVWVILFILAAGFTVSTRFLPETSEKQGETTGDRHEDGDDDLLQ</sequence>
<evidence type="ECO:0000313" key="9">
    <source>
        <dbReference type="EMBL" id="TRX91872.1"/>
    </source>
</evidence>
<comment type="subcellular location">
    <subcellularLocation>
        <location evidence="1">Membrane</location>
        <topology evidence="1">Multi-pass membrane protein</topology>
    </subcellularLocation>
</comment>
<keyword evidence="2" id="KW-0813">Transport</keyword>
<dbReference type="PROSITE" id="PS50850">
    <property type="entry name" value="MFS"/>
    <property type="match status" value="1"/>
</dbReference>
<keyword evidence="4 7" id="KW-1133">Transmembrane helix</keyword>
<evidence type="ECO:0000256" key="7">
    <source>
        <dbReference type="SAM" id="Phobius"/>
    </source>
</evidence>
<feature type="transmembrane region" description="Helical" evidence="7">
    <location>
        <begin position="248"/>
        <end position="272"/>
    </location>
</feature>
<dbReference type="PANTHER" id="PTHR23504:SF3">
    <property type="entry name" value="MAJOR FACILITATOR SUPERFAMILY (MFS) PROFILE DOMAIN-CONTAINING PROTEIN"/>
    <property type="match status" value="1"/>
</dbReference>
<feature type="transmembrane region" description="Helical" evidence="7">
    <location>
        <begin position="206"/>
        <end position="228"/>
    </location>
</feature>
<dbReference type="EMBL" id="VFLP01000041">
    <property type="protein sequence ID" value="TRX91872.1"/>
    <property type="molecule type" value="Genomic_DNA"/>
</dbReference>
<dbReference type="GO" id="GO:0016020">
    <property type="term" value="C:membrane"/>
    <property type="evidence" value="ECO:0007669"/>
    <property type="project" value="UniProtKB-SubCell"/>
</dbReference>
<evidence type="ECO:0000313" key="10">
    <source>
        <dbReference type="Proteomes" id="UP000319160"/>
    </source>
</evidence>
<dbReference type="Pfam" id="PF07690">
    <property type="entry name" value="MFS_1"/>
    <property type="match status" value="1"/>
</dbReference>
<dbReference type="InterPro" id="IPR020846">
    <property type="entry name" value="MFS_dom"/>
</dbReference>
<dbReference type="InterPro" id="IPR011701">
    <property type="entry name" value="MFS"/>
</dbReference>
<name>A0A553HVA6_9PEZI</name>
<dbReference type="Gene3D" id="1.20.1250.20">
    <property type="entry name" value="MFS general substrate transporter like domains"/>
    <property type="match status" value="1"/>
</dbReference>
<comment type="caution">
    <text evidence="9">The sequence shown here is derived from an EMBL/GenBank/DDBJ whole genome shotgun (WGS) entry which is preliminary data.</text>
</comment>
<dbReference type="OrthoDB" id="419616at2759"/>
<dbReference type="AlphaFoldDB" id="A0A553HVA6"/>
<evidence type="ECO:0000256" key="6">
    <source>
        <dbReference type="SAM" id="MobiDB-lite"/>
    </source>
</evidence>
<accession>A0A553HVA6</accession>
<dbReference type="SUPFAM" id="SSF103473">
    <property type="entry name" value="MFS general substrate transporter"/>
    <property type="match status" value="1"/>
</dbReference>
<feature type="transmembrane region" description="Helical" evidence="7">
    <location>
        <begin position="317"/>
        <end position="336"/>
    </location>
</feature>
<reference evidence="10" key="1">
    <citation type="submission" date="2019-06" db="EMBL/GenBank/DDBJ databases">
        <title>Draft genome sequence of the griseofulvin-producing fungus Xylaria cubensis strain G536.</title>
        <authorList>
            <person name="Mead M.E."/>
            <person name="Raja H.A."/>
            <person name="Steenwyk J.L."/>
            <person name="Knowles S.L."/>
            <person name="Oberlies N.H."/>
            <person name="Rokas A."/>
        </authorList>
    </citation>
    <scope>NUCLEOTIDE SEQUENCE [LARGE SCALE GENOMIC DNA]</scope>
    <source>
        <strain evidence="10">G536</strain>
    </source>
</reference>
<evidence type="ECO:0000256" key="5">
    <source>
        <dbReference type="ARBA" id="ARBA00023136"/>
    </source>
</evidence>
<keyword evidence="10" id="KW-1185">Reference proteome</keyword>
<feature type="transmembrane region" description="Helical" evidence="7">
    <location>
        <begin position="348"/>
        <end position="367"/>
    </location>
</feature>
<feature type="compositionally biased region" description="Low complexity" evidence="6">
    <location>
        <begin position="48"/>
        <end position="67"/>
    </location>
</feature>
<evidence type="ECO:0000256" key="3">
    <source>
        <dbReference type="ARBA" id="ARBA00022692"/>
    </source>
</evidence>
<dbReference type="GO" id="GO:0022857">
    <property type="term" value="F:transmembrane transporter activity"/>
    <property type="evidence" value="ECO:0007669"/>
    <property type="project" value="InterPro"/>
</dbReference>
<gene>
    <name evidence="9" type="ORF">FHL15_007191</name>
</gene>